<evidence type="ECO:0000313" key="2">
    <source>
        <dbReference type="Proteomes" id="UP000814128"/>
    </source>
</evidence>
<dbReference type="Proteomes" id="UP000814128">
    <property type="component" value="Unassembled WGS sequence"/>
</dbReference>
<name>A0ACB8QJ57_9AGAM</name>
<gene>
    <name evidence="1" type="ORF">K488DRAFT_51107</name>
</gene>
<proteinExistence type="predicted"/>
<comment type="caution">
    <text evidence="1">The sequence shown here is derived from an EMBL/GenBank/DDBJ whole genome shotgun (WGS) entry which is preliminary data.</text>
</comment>
<feature type="non-terminal residue" evidence="1">
    <location>
        <position position="1"/>
    </location>
</feature>
<protein>
    <submittedName>
        <fullName evidence="1">Uncharacterized protein</fullName>
    </submittedName>
</protein>
<dbReference type="EMBL" id="MU273564">
    <property type="protein sequence ID" value="KAI0031873.1"/>
    <property type="molecule type" value="Genomic_DNA"/>
</dbReference>
<reference evidence="1" key="2">
    <citation type="journal article" date="2022" name="New Phytol.">
        <title>Evolutionary transition to the ectomycorrhizal habit in the genomes of a hyperdiverse lineage of mushroom-forming fungi.</title>
        <authorList>
            <person name="Looney B."/>
            <person name="Miyauchi S."/>
            <person name="Morin E."/>
            <person name="Drula E."/>
            <person name="Courty P.E."/>
            <person name="Kohler A."/>
            <person name="Kuo A."/>
            <person name="LaButti K."/>
            <person name="Pangilinan J."/>
            <person name="Lipzen A."/>
            <person name="Riley R."/>
            <person name="Andreopoulos W."/>
            <person name="He G."/>
            <person name="Johnson J."/>
            <person name="Nolan M."/>
            <person name="Tritt A."/>
            <person name="Barry K.W."/>
            <person name="Grigoriev I.V."/>
            <person name="Nagy L.G."/>
            <person name="Hibbett D."/>
            <person name="Henrissat B."/>
            <person name="Matheny P.B."/>
            <person name="Labbe J."/>
            <person name="Martin F.M."/>
        </authorList>
    </citation>
    <scope>NUCLEOTIDE SEQUENCE</scope>
    <source>
        <strain evidence="1">EC-137</strain>
    </source>
</reference>
<reference evidence="1" key="1">
    <citation type="submission" date="2021-02" db="EMBL/GenBank/DDBJ databases">
        <authorList>
            <consortium name="DOE Joint Genome Institute"/>
            <person name="Ahrendt S."/>
            <person name="Looney B.P."/>
            <person name="Miyauchi S."/>
            <person name="Morin E."/>
            <person name="Drula E."/>
            <person name="Courty P.E."/>
            <person name="Chicoki N."/>
            <person name="Fauchery L."/>
            <person name="Kohler A."/>
            <person name="Kuo A."/>
            <person name="Labutti K."/>
            <person name="Pangilinan J."/>
            <person name="Lipzen A."/>
            <person name="Riley R."/>
            <person name="Andreopoulos W."/>
            <person name="He G."/>
            <person name="Johnson J."/>
            <person name="Barry K.W."/>
            <person name="Grigoriev I.V."/>
            <person name="Nagy L."/>
            <person name="Hibbett D."/>
            <person name="Henrissat B."/>
            <person name="Matheny P.B."/>
            <person name="Labbe J."/>
            <person name="Martin F."/>
        </authorList>
    </citation>
    <scope>NUCLEOTIDE SEQUENCE</scope>
    <source>
        <strain evidence="1">EC-137</strain>
    </source>
</reference>
<evidence type="ECO:0000313" key="1">
    <source>
        <dbReference type="EMBL" id="KAI0031873.1"/>
    </source>
</evidence>
<sequence length="126" mass="13902">AALRAWCYRALGRLFTFEIAILPAHALVTSGPYALVRHPSYTGIHLTLAGATLALAAPEVWPRACGTLALQPGRIAAALWCAKCAYAMMSTARRGPHEDAELRRRFGVVWEEYALAVPYRMLPYVF</sequence>
<keyword evidence="2" id="KW-1185">Reference proteome</keyword>
<accession>A0ACB8QJ57</accession>
<organism evidence="1 2">
    <name type="scientific">Vararia minispora EC-137</name>
    <dbReference type="NCBI Taxonomy" id="1314806"/>
    <lineage>
        <taxon>Eukaryota</taxon>
        <taxon>Fungi</taxon>
        <taxon>Dikarya</taxon>
        <taxon>Basidiomycota</taxon>
        <taxon>Agaricomycotina</taxon>
        <taxon>Agaricomycetes</taxon>
        <taxon>Russulales</taxon>
        <taxon>Lachnocladiaceae</taxon>
        <taxon>Vararia</taxon>
    </lineage>
</organism>